<evidence type="ECO:0000313" key="6">
    <source>
        <dbReference type="EMBL" id="ORC91828.1"/>
    </source>
</evidence>
<dbReference type="GO" id="GO:0004175">
    <property type="term" value="F:endopeptidase activity"/>
    <property type="evidence" value="ECO:0007669"/>
    <property type="project" value="TreeGrafter"/>
</dbReference>
<dbReference type="SMART" id="SM00130">
    <property type="entry name" value="KR"/>
    <property type="match status" value="1"/>
</dbReference>
<dbReference type="SUPFAM" id="SSF57440">
    <property type="entry name" value="Kringle-like"/>
    <property type="match status" value="1"/>
</dbReference>
<comment type="caution">
    <text evidence="6">The sequence shown here is derived from an EMBL/GenBank/DDBJ whole genome shotgun (WGS) entry which is preliminary data.</text>
</comment>
<dbReference type="EMBL" id="NBCO01000005">
    <property type="protein sequence ID" value="ORC91828.1"/>
    <property type="molecule type" value="Genomic_DNA"/>
</dbReference>
<organism evidence="6 7">
    <name type="scientific">Trypanosoma theileri</name>
    <dbReference type="NCBI Taxonomy" id="67003"/>
    <lineage>
        <taxon>Eukaryota</taxon>
        <taxon>Discoba</taxon>
        <taxon>Euglenozoa</taxon>
        <taxon>Kinetoplastea</taxon>
        <taxon>Metakinetoplastina</taxon>
        <taxon>Trypanosomatida</taxon>
        <taxon>Trypanosomatidae</taxon>
        <taxon>Trypanosoma</taxon>
    </lineage>
</organism>
<evidence type="ECO:0000256" key="2">
    <source>
        <dbReference type="ARBA" id="ARBA00023157"/>
    </source>
</evidence>
<dbReference type="RefSeq" id="XP_028885894.1">
    <property type="nucleotide sequence ID" value="XM_029023079.1"/>
</dbReference>
<keyword evidence="7" id="KW-1185">Reference proteome</keyword>
<feature type="signal peptide" evidence="4">
    <location>
        <begin position="1"/>
        <end position="23"/>
    </location>
</feature>
<evidence type="ECO:0000256" key="3">
    <source>
        <dbReference type="SAM" id="Phobius"/>
    </source>
</evidence>
<keyword evidence="3" id="KW-0472">Membrane</keyword>
<keyword evidence="3" id="KW-1133">Transmembrane helix</keyword>
<keyword evidence="2" id="KW-1015">Disulfide bond</keyword>
<proteinExistence type="predicted"/>
<keyword evidence="1" id="KW-0420">Kringle</keyword>
<dbReference type="Pfam" id="PF13290">
    <property type="entry name" value="CHB_HEX_C_1"/>
    <property type="match status" value="1"/>
</dbReference>
<dbReference type="GO" id="GO:0005615">
    <property type="term" value="C:extracellular space"/>
    <property type="evidence" value="ECO:0007669"/>
    <property type="project" value="TreeGrafter"/>
</dbReference>
<feature type="domain" description="Kringle" evidence="5">
    <location>
        <begin position="50"/>
        <end position="129"/>
    </location>
</feature>
<dbReference type="Gene3D" id="2.40.20.10">
    <property type="entry name" value="Plasminogen Kringle 4"/>
    <property type="match status" value="1"/>
</dbReference>
<evidence type="ECO:0000256" key="4">
    <source>
        <dbReference type="SAM" id="SignalP"/>
    </source>
</evidence>
<gene>
    <name evidence="6" type="ORF">TM35_000054240</name>
</gene>
<evidence type="ECO:0000313" key="7">
    <source>
        <dbReference type="Proteomes" id="UP000192257"/>
    </source>
</evidence>
<dbReference type="Pfam" id="PF00051">
    <property type="entry name" value="Kringle"/>
    <property type="match status" value="1"/>
</dbReference>
<dbReference type="VEuPathDB" id="TriTrypDB:TM35_000054240"/>
<dbReference type="OrthoDB" id="272018at2759"/>
<dbReference type="InterPro" id="IPR038178">
    <property type="entry name" value="Kringle_sf"/>
</dbReference>
<dbReference type="CDD" id="cd00108">
    <property type="entry name" value="KR"/>
    <property type="match status" value="1"/>
</dbReference>
<dbReference type="InterPro" id="IPR013806">
    <property type="entry name" value="Kringle-like"/>
</dbReference>
<feature type="chain" id="PRO_5013298337" evidence="4">
    <location>
        <begin position="24"/>
        <end position="1039"/>
    </location>
</feature>
<keyword evidence="4" id="KW-0732">Signal</keyword>
<dbReference type="InterPro" id="IPR000001">
    <property type="entry name" value="Kringle"/>
</dbReference>
<dbReference type="InterPro" id="IPR050759">
    <property type="entry name" value="Serine_protease_kringle"/>
</dbReference>
<dbReference type="Proteomes" id="UP000192257">
    <property type="component" value="Unassembled WGS sequence"/>
</dbReference>
<reference evidence="6 7" key="1">
    <citation type="submission" date="2017-03" db="EMBL/GenBank/DDBJ databases">
        <title>An alternative strategy for trypanosome survival in the mammalian bloodstream revealed through genome and transcriptome analysis of the ubiquitous bovine parasite Trypanosoma (Megatrypanum) theileri.</title>
        <authorList>
            <person name="Kelly S."/>
            <person name="Ivens A."/>
            <person name="Mott A."/>
            <person name="O'Neill E."/>
            <person name="Emms D."/>
            <person name="Macleod O."/>
            <person name="Voorheis P."/>
            <person name="Matthews J."/>
            <person name="Matthews K."/>
            <person name="Carrington M."/>
        </authorList>
    </citation>
    <scope>NUCLEOTIDE SEQUENCE [LARGE SCALE GENOMIC DNA]</scope>
    <source>
        <strain evidence="6">Edinburgh</strain>
    </source>
</reference>
<dbReference type="STRING" id="67003.A0A1X0P4R7"/>
<sequence>MPSFLSSFLPLLFAAFLVSSSRADITTSAVLDGQGSSSSSNNNSCDPVEGYYLPNGEDYRGHLNITESGIPCQKWSEQYPHPHDTTVPDPLTGVGDHNYCRNPSRLERPGCFTTDPYVRYQFCSLEPPCNFTPSESVLQFEPKSGTHLGVNEPITITCFPRPCKVYYTLDGKEPTTISATLYTRPFVLEKNTTVRALAFFNSQKTLLRQAFYSVPQSLPTPNVYFTPPFTKIYYEPVLVMLKGYKKNDTILVFRNKELRGFTYEGPFWLNVSTNLTAVLNEKNIVKAFYNIQATGTPVEVYPVSGKYIGGVSCFVYQSNPQANYTISINNSIWKPLKNSVFILDSVGNNSVAVRAIYLGGVVSITWRTYEIIESTLPLLNPSPDVIYTHSIRVTCNDPMGRSLAVDFSEEEEPIYSVRFGTPGSFSVNCTYIDNLHQIRTSTAVYKLHSVPLPMPLLLPDCGRAFPMIPILLNVTIFPPFESDNDEDLSRITLNATATKAILKKLSSGNLFSLEPTQQPALMNATVTLITSSSHPLEGDSLPNVCNYEFFPLGSSSTPSFIGRPTCKDMVKCIDTIKQEVSTCLSFYSTDLIHTLMVGDFVLIKLVRLPYSLQMEYYNRTKNCLLEASLQDVMDEASGLIQLARWWEVNTSSLSNLVTGVRISILVDGWNLDMVHLHLVRMEYTCEDIGIHEVDRNNTGPYSLVLFFVIDTPGEYKLCASVDDTLYTVPSNGPLVVNPVPFPQLVSTPCGGRSEVGAVSVVADVIPRVVYPHIFFSIDSGIWYETVAGALLRIAYLTTTKSSAVVSLTAGKFSGSSTTCVFYTSSVDASVKLSYKWAVVSRYEEQSNIIFVVNGTFSEDVRIEFRVYLPKQNKTNTFSLTTSNVVSSYDFLNDEPIFTSLGTTMDSFAVIDQLFHFVTSEEEYPLSIVVTVDGISVNADPLLIALSPLAAAMYSCNNCTSGWCFRDRCVCIGEVNHTAHFCTDVPKPPVSPSSGTSHFLFLCAFLLLVGGCILFIVIIVRRGTARKGKIQGTDITIEAP</sequence>
<dbReference type="AlphaFoldDB" id="A0A1X0P4R7"/>
<feature type="transmembrane region" description="Helical" evidence="3">
    <location>
        <begin position="998"/>
        <end position="1019"/>
    </location>
</feature>
<keyword evidence="3" id="KW-0812">Transmembrane</keyword>
<evidence type="ECO:0000256" key="1">
    <source>
        <dbReference type="ARBA" id="ARBA00022572"/>
    </source>
</evidence>
<dbReference type="PRINTS" id="PR00018">
    <property type="entry name" value="KRINGLE"/>
</dbReference>
<protein>
    <submittedName>
        <fullName evidence="6">Putative hepatocyte growth factor-like</fullName>
    </submittedName>
</protein>
<accession>A0A1X0P4R7</accession>
<dbReference type="PANTHER" id="PTHR24261:SF7">
    <property type="entry name" value="KRINGLE DOMAIN-CONTAINING PROTEIN"/>
    <property type="match status" value="1"/>
</dbReference>
<name>A0A1X0P4R7_9TRYP</name>
<evidence type="ECO:0000259" key="5">
    <source>
        <dbReference type="PROSITE" id="PS50070"/>
    </source>
</evidence>
<dbReference type="GO" id="GO:0005102">
    <property type="term" value="F:signaling receptor binding"/>
    <property type="evidence" value="ECO:0007669"/>
    <property type="project" value="TreeGrafter"/>
</dbReference>
<dbReference type="PANTHER" id="PTHR24261">
    <property type="entry name" value="PLASMINOGEN-RELATED"/>
    <property type="match status" value="1"/>
</dbReference>
<dbReference type="PROSITE" id="PS50070">
    <property type="entry name" value="KRINGLE_2"/>
    <property type="match status" value="1"/>
</dbReference>
<dbReference type="InterPro" id="IPR059177">
    <property type="entry name" value="GH29D-like_dom"/>
</dbReference>
<dbReference type="GeneID" id="39982859"/>